<proteinExistence type="predicted"/>
<dbReference type="AlphaFoldDB" id="A0AAN4ZIY2"/>
<evidence type="ECO:0000313" key="2">
    <source>
        <dbReference type="Proteomes" id="UP001328107"/>
    </source>
</evidence>
<dbReference type="Proteomes" id="UP001328107">
    <property type="component" value="Unassembled WGS sequence"/>
</dbReference>
<evidence type="ECO:0000313" key="1">
    <source>
        <dbReference type="EMBL" id="GMR38530.1"/>
    </source>
</evidence>
<organism evidence="1 2">
    <name type="scientific">Pristionchus mayeri</name>
    <dbReference type="NCBI Taxonomy" id="1317129"/>
    <lineage>
        <taxon>Eukaryota</taxon>
        <taxon>Metazoa</taxon>
        <taxon>Ecdysozoa</taxon>
        <taxon>Nematoda</taxon>
        <taxon>Chromadorea</taxon>
        <taxon>Rhabditida</taxon>
        <taxon>Rhabditina</taxon>
        <taxon>Diplogasteromorpha</taxon>
        <taxon>Diplogasteroidea</taxon>
        <taxon>Neodiplogasteridae</taxon>
        <taxon>Pristionchus</taxon>
    </lineage>
</organism>
<sequence length="104" mass="11833">QLLVAAYSGLQVARVAVALRSLRDLRSLHSHRASAQSPPMERSHCRIRRLIILQLGECNLRPACLRAAEGVLLTEVRKEHAHLLLARVHRRPDLDPALFRQKQH</sequence>
<accession>A0AAN4ZIY2</accession>
<gene>
    <name evidence="1" type="ORF">PMAYCL1PPCAC_08725</name>
</gene>
<dbReference type="EMBL" id="BTRK01000002">
    <property type="protein sequence ID" value="GMR38530.1"/>
    <property type="molecule type" value="Genomic_DNA"/>
</dbReference>
<feature type="non-terminal residue" evidence="1">
    <location>
        <position position="1"/>
    </location>
</feature>
<comment type="caution">
    <text evidence="1">The sequence shown here is derived from an EMBL/GenBank/DDBJ whole genome shotgun (WGS) entry which is preliminary data.</text>
</comment>
<name>A0AAN4ZIY2_9BILA</name>
<reference evidence="2" key="1">
    <citation type="submission" date="2022-10" db="EMBL/GenBank/DDBJ databases">
        <title>Genome assembly of Pristionchus species.</title>
        <authorList>
            <person name="Yoshida K."/>
            <person name="Sommer R.J."/>
        </authorList>
    </citation>
    <scope>NUCLEOTIDE SEQUENCE [LARGE SCALE GENOMIC DNA]</scope>
    <source>
        <strain evidence="2">RS5460</strain>
    </source>
</reference>
<protein>
    <submittedName>
        <fullName evidence="1">Uncharacterized protein</fullName>
    </submittedName>
</protein>
<keyword evidence="2" id="KW-1185">Reference proteome</keyword>